<dbReference type="InterPro" id="IPR045079">
    <property type="entry name" value="Oxoprolinase-like"/>
</dbReference>
<dbReference type="FunFam" id="3.40.1610.10:FF:000001">
    <property type="entry name" value="Hydantoinase, putative"/>
    <property type="match status" value="1"/>
</dbReference>
<dbReference type="InterPro" id="IPR048350">
    <property type="entry name" value="S-Me-THD-like_C"/>
</dbReference>
<dbReference type="AlphaFoldDB" id="A0AAV9QME8"/>
<feature type="domain" description="S-Me-THD-like C-terminal" evidence="4">
    <location>
        <begin position="777"/>
        <end position="984"/>
    </location>
</feature>
<evidence type="ECO:0000313" key="5">
    <source>
        <dbReference type="EMBL" id="KAK5545426.1"/>
    </source>
</evidence>
<dbReference type="Gene3D" id="3.40.1610.10">
    <property type="entry name" value="CV3147-like domain"/>
    <property type="match status" value="1"/>
</dbReference>
<evidence type="ECO:0000259" key="3">
    <source>
        <dbReference type="Pfam" id="PF06032"/>
    </source>
</evidence>
<accession>A0AAV9QME8</accession>
<dbReference type="Gene3D" id="3.30.420.40">
    <property type="match status" value="1"/>
</dbReference>
<evidence type="ECO:0008006" key="7">
    <source>
        <dbReference type="Google" id="ProtNLM"/>
    </source>
</evidence>
<dbReference type="Gene3D" id="2.40.390.10">
    <property type="entry name" value="CV3147-like"/>
    <property type="match status" value="1"/>
</dbReference>
<feature type="domain" description="S-Me-THD N-terminal" evidence="3">
    <location>
        <begin position="617"/>
        <end position="772"/>
    </location>
</feature>
<dbReference type="Pfam" id="PF01968">
    <property type="entry name" value="Hydantoinase_A"/>
    <property type="match status" value="1"/>
</dbReference>
<evidence type="ECO:0000259" key="1">
    <source>
        <dbReference type="Pfam" id="PF01968"/>
    </source>
</evidence>
<gene>
    <name evidence="5" type="ORF">LTR25_000433</name>
</gene>
<dbReference type="Pfam" id="PF05378">
    <property type="entry name" value="Hydant_A_N"/>
    <property type="match status" value="1"/>
</dbReference>
<feature type="domain" description="Hydantoinase/oxoprolinase N-terminal" evidence="2">
    <location>
        <begin position="4"/>
        <end position="183"/>
    </location>
</feature>
<proteinExistence type="predicted"/>
<dbReference type="InterPro" id="IPR002821">
    <property type="entry name" value="Hydantoinase_A"/>
</dbReference>
<dbReference type="PANTHER" id="PTHR11365:SF10">
    <property type="entry name" value="HYDANTOINASE_OXOPROLINASE"/>
    <property type="match status" value="1"/>
</dbReference>
<reference evidence="5 6" key="1">
    <citation type="submission" date="2023-06" db="EMBL/GenBank/DDBJ databases">
        <title>Black Yeasts Isolated from many extreme environments.</title>
        <authorList>
            <person name="Coleine C."/>
            <person name="Stajich J.E."/>
            <person name="Selbmann L."/>
        </authorList>
    </citation>
    <scope>NUCLEOTIDE SEQUENCE [LARGE SCALE GENOMIC DNA]</scope>
    <source>
        <strain evidence="5 6">CCFEE 5887</strain>
    </source>
</reference>
<name>A0AAV9QME8_9PEZI</name>
<dbReference type="PANTHER" id="PTHR11365">
    <property type="entry name" value="5-OXOPROLINASE RELATED"/>
    <property type="match status" value="1"/>
</dbReference>
<dbReference type="Pfam" id="PF20906">
    <property type="entry name" value="S-Me-THD_C"/>
    <property type="match status" value="1"/>
</dbReference>
<dbReference type="EMBL" id="JAXLQG010000001">
    <property type="protein sequence ID" value="KAK5545426.1"/>
    <property type="molecule type" value="Genomic_DNA"/>
</dbReference>
<dbReference type="InterPro" id="IPR027479">
    <property type="entry name" value="S-Me-THD_N_sf"/>
</dbReference>
<dbReference type="Proteomes" id="UP001345827">
    <property type="component" value="Unassembled WGS sequence"/>
</dbReference>
<keyword evidence="6" id="KW-1185">Reference proteome</keyword>
<organism evidence="5 6">
    <name type="scientific">Vermiconidia calcicola</name>
    <dbReference type="NCBI Taxonomy" id="1690605"/>
    <lineage>
        <taxon>Eukaryota</taxon>
        <taxon>Fungi</taxon>
        <taxon>Dikarya</taxon>
        <taxon>Ascomycota</taxon>
        <taxon>Pezizomycotina</taxon>
        <taxon>Dothideomycetes</taxon>
        <taxon>Dothideomycetidae</taxon>
        <taxon>Mycosphaerellales</taxon>
        <taxon>Extremaceae</taxon>
        <taxon>Vermiconidia</taxon>
    </lineage>
</organism>
<dbReference type="InterPro" id="IPR010318">
    <property type="entry name" value="S-Me-THD_N"/>
</dbReference>
<comment type="caution">
    <text evidence="5">The sequence shown here is derived from an EMBL/GenBank/DDBJ whole genome shotgun (WGS) entry which is preliminary data.</text>
</comment>
<evidence type="ECO:0000259" key="2">
    <source>
        <dbReference type="Pfam" id="PF05378"/>
    </source>
</evidence>
<dbReference type="Pfam" id="PF06032">
    <property type="entry name" value="S-Me-THD_N"/>
    <property type="match status" value="1"/>
</dbReference>
<dbReference type="InterPro" id="IPR008040">
    <property type="entry name" value="Hydant_A_N"/>
</dbReference>
<dbReference type="SUPFAM" id="SSF160991">
    <property type="entry name" value="CV3147-like"/>
    <property type="match status" value="1"/>
</dbReference>
<protein>
    <recommendedName>
        <fullName evidence="7">Hydantoinase</fullName>
    </recommendedName>
</protein>
<evidence type="ECO:0000259" key="4">
    <source>
        <dbReference type="Pfam" id="PF20906"/>
    </source>
</evidence>
<feature type="domain" description="Hydantoinase A/oxoprolinase" evidence="1">
    <location>
        <begin position="204"/>
        <end position="386"/>
    </location>
</feature>
<evidence type="ECO:0000313" key="6">
    <source>
        <dbReference type="Proteomes" id="UP001345827"/>
    </source>
</evidence>
<sequence>MNYRIGVDVGGTNTDAAILDIDATDTPSRGVLATCKTSTTSHVTLGIQNAVKSVLQESKVDRSKVINVAIGTTHFVNAVVENDARRLSRVAVIRLCGPYTKKIPPFSDFPYALRNIIEGPSFYLDGGLEIDGREIAPLNPAQIKQTASEIVKAGIRYVAVVGIFSALDHAGIHEEKCKTLLREFQPELSVVCSHAIGGPGLLPRENATILNASILAFARKTIKGFRLAMSKLDLRCPLYLTQNDGTLTDAAVAAELPIKTFASGPTNSLMGAAFLQGLDHGDQRMTDNQYVVVDIGGTTTDICALLPSGFPRQAPNFVEVGGVRTAFSMPEVFSIGLGGGSRVRQSDDDGKRVTVGPDSVALRLTTDAMVFGGKVMTASDIVVATGAAVVGQPEKVKGVIPEDLIKAAKADIKRQVERAIDNMKVSSAPVSVLLVGGGSIILTEDLDSVAECLRPPHHDSANAVGAAIAKVAGEIDVIEVLAGRDEDAAIEEAKKNAINAAIIKGADESTIQIAELKKIPLQYVTNKATRFVIKAVGNLHVKEGDAASAHASQQNGSIVNGDSTEEDVEASAVEEEVEKAEVTKVEDGSMAKPALGVDLTKYRPKVENKIWHISPVDVELISSGCGVLGTGGGGSSYLMALYNLNLLRQGAEIRVMRPEDLKDSDICVFGAGYGAPSVSDERISSGTDVFTAIEAVNTIMGITDFQAIVTDEIGGGNGLVTMPSSARYNRPIVDCDLMGRAYPTLEHGTPYVYGFPVLPVATADCKGNSSVVVTADSNKMVESMIRNTCIVLGNSTGTCARPLEGNVIKNYTVPNTISQAWYLGRAVHLARQTKLDFIKAISSITPVTSLYTGKIVDVTRDVSRGYTMGKVVIAPLSADEAGDSSSEVVTAEKRHLVIPFQNEYLSAAYVDNPKGEGEEDVICTVPDLISILGQDGEALGSPELRYGLKVRVIGMPAHPLWTGSPEGLRVGGPEFFGLNTEFKSIGEYQRPRSVIEEFDTSK</sequence>
<dbReference type="GO" id="GO:0016787">
    <property type="term" value="F:hydrolase activity"/>
    <property type="evidence" value="ECO:0007669"/>
    <property type="project" value="InterPro"/>
</dbReference>
<dbReference type="SUPFAM" id="SSF53067">
    <property type="entry name" value="Actin-like ATPase domain"/>
    <property type="match status" value="2"/>
</dbReference>
<dbReference type="InterPro" id="IPR024071">
    <property type="entry name" value="S-Me-THD_C_sf"/>
</dbReference>
<dbReference type="InterPro" id="IPR043129">
    <property type="entry name" value="ATPase_NBD"/>
</dbReference>